<reference evidence="2" key="2">
    <citation type="submission" date="2020-09" db="EMBL/GenBank/DDBJ databases">
        <authorList>
            <person name="Sun Q."/>
            <person name="Ohkuma M."/>
        </authorList>
    </citation>
    <scope>NUCLEOTIDE SEQUENCE</scope>
    <source>
        <strain evidence="2">JCM 3313</strain>
    </source>
</reference>
<protein>
    <submittedName>
        <fullName evidence="2">DUF397 domain-containing protein</fullName>
    </submittedName>
</protein>
<dbReference type="EMBL" id="BMRG01000002">
    <property type="protein sequence ID" value="GGP41504.1"/>
    <property type="molecule type" value="Genomic_DNA"/>
</dbReference>
<keyword evidence="3" id="KW-1185">Reference proteome</keyword>
<gene>
    <name evidence="2" type="ORF">GCM10010185_10880</name>
</gene>
<accession>A0A918ED48</accession>
<dbReference type="Pfam" id="PF04149">
    <property type="entry name" value="DUF397"/>
    <property type="match status" value="1"/>
</dbReference>
<evidence type="ECO:0000313" key="3">
    <source>
        <dbReference type="Proteomes" id="UP000639606"/>
    </source>
</evidence>
<dbReference type="AlphaFoldDB" id="A0A918ED48"/>
<reference evidence="2" key="1">
    <citation type="journal article" date="2014" name="Int. J. Syst. Evol. Microbiol.">
        <title>Complete genome sequence of Corynebacterium casei LMG S-19264T (=DSM 44701T), isolated from a smear-ripened cheese.</title>
        <authorList>
            <consortium name="US DOE Joint Genome Institute (JGI-PGF)"/>
            <person name="Walter F."/>
            <person name="Albersmeier A."/>
            <person name="Kalinowski J."/>
            <person name="Ruckert C."/>
        </authorList>
    </citation>
    <scope>NUCLEOTIDE SEQUENCE</scope>
    <source>
        <strain evidence="2">JCM 3313</strain>
    </source>
</reference>
<dbReference type="Proteomes" id="UP000639606">
    <property type="component" value="Unassembled WGS sequence"/>
</dbReference>
<evidence type="ECO:0000259" key="1">
    <source>
        <dbReference type="Pfam" id="PF04149"/>
    </source>
</evidence>
<evidence type="ECO:0000313" key="2">
    <source>
        <dbReference type="EMBL" id="GGP41504.1"/>
    </source>
</evidence>
<dbReference type="RefSeq" id="WP_189221961.1">
    <property type="nucleotide sequence ID" value="NZ_BMRG01000002.1"/>
</dbReference>
<sequence length="62" mass="6817">MSDQRWRKSSYSSTNPDCVELAVGVEVARVRDTKNREAGTLSFSPAAFAAFLSDLKGDSRYA</sequence>
<name>A0A918ED48_9PSEU</name>
<organism evidence="2 3">
    <name type="scientific">Saccharothrix coeruleofusca</name>
    <dbReference type="NCBI Taxonomy" id="33919"/>
    <lineage>
        <taxon>Bacteria</taxon>
        <taxon>Bacillati</taxon>
        <taxon>Actinomycetota</taxon>
        <taxon>Actinomycetes</taxon>
        <taxon>Pseudonocardiales</taxon>
        <taxon>Pseudonocardiaceae</taxon>
        <taxon>Saccharothrix</taxon>
    </lineage>
</organism>
<feature type="domain" description="DUF397" evidence="1">
    <location>
        <begin position="5"/>
        <end position="56"/>
    </location>
</feature>
<comment type="caution">
    <text evidence="2">The sequence shown here is derived from an EMBL/GenBank/DDBJ whole genome shotgun (WGS) entry which is preliminary data.</text>
</comment>
<proteinExistence type="predicted"/>
<dbReference type="InterPro" id="IPR007278">
    <property type="entry name" value="DUF397"/>
</dbReference>